<proteinExistence type="inferred from homology"/>
<dbReference type="GO" id="GO:0003697">
    <property type="term" value="F:single-stranded DNA binding"/>
    <property type="evidence" value="ECO:0007669"/>
    <property type="project" value="UniProtKB-UniRule"/>
</dbReference>
<organism evidence="5">
    <name type="scientific">Clostridioides difficile</name>
    <name type="common">Peptoclostridium difficile</name>
    <dbReference type="NCBI Taxonomy" id="1496"/>
    <lineage>
        <taxon>Bacteria</taxon>
        <taxon>Bacillati</taxon>
        <taxon>Bacillota</taxon>
        <taxon>Clostridia</taxon>
        <taxon>Peptostreptococcales</taxon>
        <taxon>Peptostreptococcaceae</taxon>
        <taxon>Clostridioides</taxon>
    </lineage>
</organism>
<sequence length="138" mass="15580">MNTITLVGRLVADAELKYLPNSGTPKITFSMAVDRRFKDKNGNKITDFIQCEQLGKHVENLVQYLVKGKPIYAVGELNIYNYKDENGCWKSITKVNVNALELLSSKSDSNNHKEQQEYIPPGLDPQGFQAIDDDDIPF</sequence>
<dbReference type="InterPro" id="IPR012340">
    <property type="entry name" value="NA-bd_OB-fold"/>
</dbReference>
<evidence type="ECO:0000256" key="3">
    <source>
        <dbReference type="PIRNR" id="PIRNR002070"/>
    </source>
</evidence>
<dbReference type="RefSeq" id="WP_021395570.1">
    <property type="nucleotide sequence ID" value="NZ_BIPF01000069.1"/>
</dbReference>
<dbReference type="GO" id="GO:0006310">
    <property type="term" value="P:DNA recombination"/>
    <property type="evidence" value="ECO:0007669"/>
    <property type="project" value="UniProtKB-UniRule"/>
</dbReference>
<dbReference type="GO" id="GO:0006281">
    <property type="term" value="P:DNA repair"/>
    <property type="evidence" value="ECO:0007669"/>
    <property type="project" value="UniProtKB-UniRule"/>
</dbReference>
<dbReference type="GO" id="GO:0006260">
    <property type="term" value="P:DNA replication"/>
    <property type="evidence" value="ECO:0007669"/>
    <property type="project" value="UniProtKB-UniRule"/>
</dbReference>
<dbReference type="NCBIfam" id="TIGR00621">
    <property type="entry name" value="ssb"/>
    <property type="match status" value="1"/>
</dbReference>
<protein>
    <recommendedName>
        <fullName evidence="2 3">Single-stranded DNA-binding protein</fullName>
        <shortName evidence="2">SSB</shortName>
    </recommendedName>
</protein>
<dbReference type="CDD" id="cd04496">
    <property type="entry name" value="SSB_OBF"/>
    <property type="match status" value="1"/>
</dbReference>
<evidence type="ECO:0000256" key="2">
    <source>
        <dbReference type="HAMAP-Rule" id="MF_00984"/>
    </source>
</evidence>
<comment type="function">
    <text evidence="2">Plays an important role in DNA replication, recombination and repair. Binds to ssDNA and to an array of partner proteins to recruit them to their sites of action during DNA metabolism.</text>
</comment>
<dbReference type="GO" id="GO:0009295">
    <property type="term" value="C:nucleoid"/>
    <property type="evidence" value="ECO:0007669"/>
    <property type="project" value="TreeGrafter"/>
</dbReference>
<keyword evidence="2" id="KW-0234">DNA repair</keyword>
<dbReference type="HAMAP" id="MF_00984">
    <property type="entry name" value="SSB"/>
    <property type="match status" value="1"/>
</dbReference>
<dbReference type="PANTHER" id="PTHR10302">
    <property type="entry name" value="SINGLE-STRANDED DNA-BINDING PROTEIN"/>
    <property type="match status" value="1"/>
</dbReference>
<name>A0A069B0G0_CLODI</name>
<dbReference type="PROSITE" id="PS50935">
    <property type="entry name" value="SSB"/>
    <property type="match status" value="1"/>
</dbReference>
<dbReference type="AlphaFoldDB" id="A0A069B0G0"/>
<evidence type="ECO:0000256" key="4">
    <source>
        <dbReference type="SAM" id="MobiDB-lite"/>
    </source>
</evidence>
<comment type="subunit">
    <text evidence="2">Homotetramer.</text>
</comment>
<keyword evidence="2" id="KW-0233">DNA recombination</keyword>
<dbReference type="Pfam" id="PF00436">
    <property type="entry name" value="SSB"/>
    <property type="match status" value="1"/>
</dbReference>
<accession>A0A069B0G0</accession>
<dbReference type="InterPro" id="IPR011344">
    <property type="entry name" value="ssDNA-bd"/>
</dbReference>
<dbReference type="SUPFAM" id="SSF50249">
    <property type="entry name" value="Nucleic acid-binding proteins"/>
    <property type="match status" value="1"/>
</dbReference>
<dbReference type="EMBL" id="LK933338">
    <property type="protein sequence ID" value="CDT68458.1"/>
    <property type="molecule type" value="Genomic_DNA"/>
</dbReference>
<dbReference type="Gene3D" id="2.40.50.140">
    <property type="entry name" value="Nucleic acid-binding proteins"/>
    <property type="match status" value="1"/>
</dbReference>
<reference evidence="5" key="1">
    <citation type="submission" date="2014-07" db="EMBL/GenBank/DDBJ databases">
        <authorList>
            <person name="Monot Marc"/>
        </authorList>
    </citation>
    <scope>NUCLEOTIDE SEQUENCE</scope>
    <source>
        <strain evidence="5">7032989</strain>
    </source>
</reference>
<dbReference type="PIRSF" id="PIRSF002070">
    <property type="entry name" value="SSB"/>
    <property type="match status" value="1"/>
</dbReference>
<evidence type="ECO:0000256" key="1">
    <source>
        <dbReference type="ARBA" id="ARBA00023125"/>
    </source>
</evidence>
<gene>
    <name evidence="5" type="ORF">BN1095_640008</name>
</gene>
<evidence type="ECO:0000313" key="5">
    <source>
        <dbReference type="EMBL" id="CDT68458.1"/>
    </source>
</evidence>
<feature type="short sequence motif" description="Important for interaction with partner proteins" evidence="2">
    <location>
        <begin position="133"/>
        <end position="138"/>
    </location>
</feature>
<dbReference type="PANTHER" id="PTHR10302:SF0">
    <property type="entry name" value="SINGLE-STRANDED DNA-BINDING PROTEIN, MITOCHONDRIAL"/>
    <property type="match status" value="1"/>
</dbReference>
<comment type="caution">
    <text evidence="2">Lacks conserved residue(s) required for the propagation of feature annotation.</text>
</comment>
<dbReference type="InterPro" id="IPR000424">
    <property type="entry name" value="Primosome_PriB/ssb"/>
</dbReference>
<keyword evidence="2" id="KW-0227">DNA damage</keyword>
<keyword evidence="1 2" id="KW-0238">DNA-binding</keyword>
<keyword evidence="2" id="KW-0235">DNA replication</keyword>
<feature type="region of interest" description="Disordered" evidence="4">
    <location>
        <begin position="106"/>
        <end position="138"/>
    </location>
</feature>